<name>A0A9W7DF25_AMBMO</name>
<accession>A0A9W7DF25</accession>
<evidence type="ECO:0000256" key="1">
    <source>
        <dbReference type="ARBA" id="ARBA00004496"/>
    </source>
</evidence>
<sequence>MNTTRQVNLSTDPIINSLGPFTDEEYTPEFGRTSLAQAKVLVIGAGGLGCEILKDLALSGFKDIECIDMDTIELSNLNRQFLFRLKDVGKSKAETACAFVRQRVKGVNVIAHCNKIQDFDLDFYRKFQLVVCGLDNIEARRWINKTLVEIASTYDEPIGLIDGGTEGFQGSTKVMIPTQTACFECYMKIVPEQKTYPLCTLASTPRLPEHCIEWAHVLEWPRLYPDTKFDADVPEHVQIMYGLSLKRAEEYGIEGVTKSKTLGVVKNIIPAIASTNAIISAACCNEAFKFVTCCNPLLDDSMYYNGEAGVLASSDPYKKVDDCEVCGNLPREFEIEESLTLIQFVDLVKQEFSLESPNFFTGEGDVYNTKKSDEFKEKENLLITRLLPFEMDYCKFQVVVVDPSRKSSLKLNLKLK</sequence>
<comment type="function">
    <text evidence="7">Catalytic subunit of the dimeric E1 enzyme, which activates NEDD8.</text>
</comment>
<evidence type="ECO:0000259" key="8">
    <source>
        <dbReference type="Pfam" id="PF00899"/>
    </source>
</evidence>
<dbReference type="InterPro" id="IPR033127">
    <property type="entry name" value="UBQ-activ_enz_E1_Cys_AS"/>
</dbReference>
<evidence type="ECO:0000313" key="9">
    <source>
        <dbReference type="EMBL" id="GMG23058.1"/>
    </source>
</evidence>
<feature type="active site" description="Glycyl thioester intermediate" evidence="6">
    <location>
        <position position="199"/>
    </location>
</feature>
<dbReference type="GO" id="GO:0005634">
    <property type="term" value="C:nucleus"/>
    <property type="evidence" value="ECO:0007669"/>
    <property type="project" value="TreeGrafter"/>
</dbReference>
<dbReference type="InterPro" id="IPR045886">
    <property type="entry name" value="ThiF/MoeB/HesA"/>
</dbReference>
<dbReference type="EMBL" id="BSXU01001035">
    <property type="protein sequence ID" value="GMG23058.1"/>
    <property type="molecule type" value="Genomic_DNA"/>
</dbReference>
<dbReference type="InterPro" id="IPR035985">
    <property type="entry name" value="Ubiquitin-activating_enz"/>
</dbReference>
<dbReference type="Gene3D" id="3.40.50.720">
    <property type="entry name" value="NAD(P)-binding Rossmann-like Domain"/>
    <property type="match status" value="1"/>
</dbReference>
<organism evidence="9 10">
    <name type="scientific">Ambrosiozyma monospora</name>
    <name type="common">Yeast</name>
    <name type="synonym">Endomycopsis monosporus</name>
    <dbReference type="NCBI Taxonomy" id="43982"/>
    <lineage>
        <taxon>Eukaryota</taxon>
        <taxon>Fungi</taxon>
        <taxon>Dikarya</taxon>
        <taxon>Ascomycota</taxon>
        <taxon>Saccharomycotina</taxon>
        <taxon>Pichiomycetes</taxon>
        <taxon>Pichiales</taxon>
        <taxon>Pichiaceae</taxon>
        <taxon>Ambrosiozyma</taxon>
    </lineage>
</organism>
<reference evidence="9" key="1">
    <citation type="submission" date="2023-04" db="EMBL/GenBank/DDBJ databases">
        <title>Ambrosiozyma monospora NBRC 1965.</title>
        <authorList>
            <person name="Ichikawa N."/>
            <person name="Sato H."/>
            <person name="Tonouchi N."/>
        </authorList>
    </citation>
    <scope>NUCLEOTIDE SEQUENCE</scope>
    <source>
        <strain evidence="9">NBRC 1965</strain>
    </source>
</reference>
<comment type="pathway">
    <text evidence="7">Protein modification; protein neddylation.</text>
</comment>
<comment type="subcellular location">
    <subcellularLocation>
        <location evidence="1">Cytoplasm</location>
    </subcellularLocation>
</comment>
<dbReference type="InterPro" id="IPR000594">
    <property type="entry name" value="ThiF_NAD_FAD-bd"/>
</dbReference>
<dbReference type="PANTHER" id="PTHR10953:SF6">
    <property type="entry name" value="NEDD8-ACTIVATING ENZYME E1 CATALYTIC SUBUNIT"/>
    <property type="match status" value="1"/>
</dbReference>
<evidence type="ECO:0000313" key="10">
    <source>
        <dbReference type="Proteomes" id="UP001165063"/>
    </source>
</evidence>
<dbReference type="OrthoDB" id="10255449at2759"/>
<dbReference type="GO" id="GO:0019781">
    <property type="term" value="F:NEDD8 activating enzyme activity"/>
    <property type="evidence" value="ECO:0007669"/>
    <property type="project" value="UniProtKB-UniRule"/>
</dbReference>
<dbReference type="Proteomes" id="UP001165063">
    <property type="component" value="Unassembled WGS sequence"/>
</dbReference>
<keyword evidence="7" id="KW-0436">Ligase</keyword>
<dbReference type="InterPro" id="IPR037078">
    <property type="entry name" value="NEDD8-ac_enz1_catalyticsu_C"/>
</dbReference>
<evidence type="ECO:0000256" key="3">
    <source>
        <dbReference type="ARBA" id="ARBA00022741"/>
    </source>
</evidence>
<evidence type="ECO:0000256" key="6">
    <source>
        <dbReference type="PROSITE-ProRule" id="PRU10132"/>
    </source>
</evidence>
<keyword evidence="4 7" id="KW-0833">Ubl conjugation pathway</keyword>
<keyword evidence="3 7" id="KW-0547">Nucleotide-binding</keyword>
<keyword evidence="10" id="KW-1185">Reference proteome</keyword>
<comment type="similarity">
    <text evidence="7">Belongs to the ubiquitin-activating E1 family. UBA3 subfamily.</text>
</comment>
<dbReference type="Gene3D" id="3.10.20.260">
    <property type="entry name" value="NEDD8-activating enzyme E1, catalytic subunit"/>
    <property type="match status" value="1"/>
</dbReference>
<dbReference type="SUPFAM" id="SSF69572">
    <property type="entry name" value="Activating enzymes of the ubiquitin-like proteins"/>
    <property type="match status" value="1"/>
</dbReference>
<dbReference type="PROSITE" id="PS00865">
    <property type="entry name" value="UBIQUITIN_ACTIVAT_2"/>
    <property type="match status" value="1"/>
</dbReference>
<dbReference type="GO" id="GO:0005737">
    <property type="term" value="C:cytoplasm"/>
    <property type="evidence" value="ECO:0007669"/>
    <property type="project" value="UniProtKB-SubCell"/>
</dbReference>
<dbReference type="GO" id="GO:0045116">
    <property type="term" value="P:protein neddylation"/>
    <property type="evidence" value="ECO:0007669"/>
    <property type="project" value="UniProtKB-UniRule"/>
</dbReference>
<dbReference type="Pfam" id="PF00899">
    <property type="entry name" value="ThiF"/>
    <property type="match status" value="1"/>
</dbReference>
<keyword evidence="5 7" id="KW-0067">ATP-binding</keyword>
<gene>
    <name evidence="9" type="ORF">Amon01_000273500</name>
</gene>
<keyword evidence="2" id="KW-0963">Cytoplasm</keyword>
<evidence type="ECO:0000256" key="5">
    <source>
        <dbReference type="ARBA" id="ARBA00022840"/>
    </source>
</evidence>
<evidence type="ECO:0000256" key="4">
    <source>
        <dbReference type="ARBA" id="ARBA00022786"/>
    </source>
</evidence>
<dbReference type="Gene3D" id="1.10.10.520">
    <property type="entry name" value="Ubiquitin activating enzymes (Uba3). Chain: B, domain 2"/>
    <property type="match status" value="1"/>
</dbReference>
<comment type="catalytic activity">
    <reaction evidence="7">
        <text>ATP + [NEDD8 protein] + [E1 NEDD8-activating enzyme]-L-cysteine = AMP + diphosphate + [E1 NEDD8-activating enzyme]-S-[NEDD8 protein]-yl-L-cysteine.</text>
        <dbReference type="EC" id="6.2.1.64"/>
    </reaction>
</comment>
<dbReference type="AlphaFoldDB" id="A0A9W7DF25"/>
<dbReference type="GO" id="GO:0005524">
    <property type="term" value="F:ATP binding"/>
    <property type="evidence" value="ECO:0007669"/>
    <property type="project" value="UniProtKB-UniRule"/>
</dbReference>
<dbReference type="PANTHER" id="PTHR10953">
    <property type="entry name" value="UBIQUITIN-ACTIVATING ENZYME E1"/>
    <property type="match status" value="1"/>
</dbReference>
<proteinExistence type="inferred from homology"/>
<dbReference type="EC" id="6.2.1.64" evidence="7"/>
<evidence type="ECO:0000256" key="2">
    <source>
        <dbReference type="ARBA" id="ARBA00022490"/>
    </source>
</evidence>
<comment type="caution">
    <text evidence="9">The sequence shown here is derived from an EMBL/GenBank/DDBJ whole genome shotgun (WGS) entry which is preliminary data.</text>
</comment>
<dbReference type="InterPro" id="IPR023318">
    <property type="entry name" value="Ub_act_enz_dom_a_sf"/>
</dbReference>
<protein>
    <recommendedName>
        <fullName evidence="7">NEDD8-activating enzyme E1 catalytic subunit</fullName>
        <ecNumber evidence="7">6.2.1.64</ecNumber>
    </recommendedName>
</protein>
<feature type="domain" description="THIF-type NAD/FAD binding fold" evidence="8">
    <location>
        <begin position="31"/>
        <end position="296"/>
    </location>
</feature>
<evidence type="ECO:0000256" key="7">
    <source>
        <dbReference type="RuleBase" id="RU368009"/>
    </source>
</evidence>